<name>A0A518ESU1_9BACT</name>
<feature type="transmembrane region" description="Helical" evidence="1">
    <location>
        <begin position="185"/>
        <end position="205"/>
    </location>
</feature>
<accession>A0A518ESU1</accession>
<feature type="transmembrane region" description="Helical" evidence="1">
    <location>
        <begin position="262"/>
        <end position="284"/>
    </location>
</feature>
<feature type="transmembrane region" description="Helical" evidence="1">
    <location>
        <begin position="237"/>
        <end position="256"/>
    </location>
</feature>
<dbReference type="Proteomes" id="UP000320390">
    <property type="component" value="Chromosome"/>
</dbReference>
<organism evidence="2 3">
    <name type="scientific">Saltatorellus ferox</name>
    <dbReference type="NCBI Taxonomy" id="2528018"/>
    <lineage>
        <taxon>Bacteria</taxon>
        <taxon>Pseudomonadati</taxon>
        <taxon>Planctomycetota</taxon>
        <taxon>Planctomycetia</taxon>
        <taxon>Planctomycetia incertae sedis</taxon>
        <taxon>Saltatorellus</taxon>
    </lineage>
</organism>
<dbReference type="RefSeq" id="WP_145197944.1">
    <property type="nucleotide sequence ID" value="NZ_CP036434.1"/>
</dbReference>
<keyword evidence="3" id="KW-1185">Reference proteome</keyword>
<keyword evidence="1" id="KW-0812">Transmembrane</keyword>
<feature type="transmembrane region" description="Helical" evidence="1">
    <location>
        <begin position="28"/>
        <end position="48"/>
    </location>
</feature>
<reference evidence="2 3" key="1">
    <citation type="submission" date="2019-02" db="EMBL/GenBank/DDBJ databases">
        <title>Deep-cultivation of Planctomycetes and their phenomic and genomic characterization uncovers novel biology.</title>
        <authorList>
            <person name="Wiegand S."/>
            <person name="Jogler M."/>
            <person name="Boedeker C."/>
            <person name="Pinto D."/>
            <person name="Vollmers J."/>
            <person name="Rivas-Marin E."/>
            <person name="Kohn T."/>
            <person name="Peeters S.H."/>
            <person name="Heuer A."/>
            <person name="Rast P."/>
            <person name="Oberbeckmann S."/>
            <person name="Bunk B."/>
            <person name="Jeske O."/>
            <person name="Meyerdierks A."/>
            <person name="Storesund J.E."/>
            <person name="Kallscheuer N."/>
            <person name="Luecker S."/>
            <person name="Lage O.M."/>
            <person name="Pohl T."/>
            <person name="Merkel B.J."/>
            <person name="Hornburger P."/>
            <person name="Mueller R.-W."/>
            <person name="Bruemmer F."/>
            <person name="Labrenz M."/>
            <person name="Spormann A.M."/>
            <person name="Op den Camp H."/>
            <person name="Overmann J."/>
            <person name="Amann R."/>
            <person name="Jetten M.S.M."/>
            <person name="Mascher T."/>
            <person name="Medema M.H."/>
            <person name="Devos D.P."/>
            <person name="Kaster A.-K."/>
            <person name="Ovreas L."/>
            <person name="Rohde M."/>
            <person name="Galperin M.Y."/>
            <person name="Jogler C."/>
        </authorList>
    </citation>
    <scope>NUCLEOTIDE SEQUENCE [LARGE SCALE GENOMIC DNA]</scope>
    <source>
        <strain evidence="2 3">Poly30</strain>
    </source>
</reference>
<protein>
    <recommendedName>
        <fullName evidence="4">NADH:quinone oxidoreductase/Mrp antiporter membrane subunit domain-containing protein</fullName>
    </recommendedName>
</protein>
<feature type="transmembrane region" description="Helical" evidence="1">
    <location>
        <begin position="211"/>
        <end position="230"/>
    </location>
</feature>
<evidence type="ECO:0000313" key="2">
    <source>
        <dbReference type="EMBL" id="QDV07143.1"/>
    </source>
</evidence>
<feature type="transmembrane region" description="Helical" evidence="1">
    <location>
        <begin position="60"/>
        <end position="79"/>
    </location>
</feature>
<keyword evidence="1" id="KW-0472">Membrane</keyword>
<dbReference type="AlphaFoldDB" id="A0A518ESU1"/>
<evidence type="ECO:0000313" key="3">
    <source>
        <dbReference type="Proteomes" id="UP000320390"/>
    </source>
</evidence>
<feature type="transmembrane region" description="Helical" evidence="1">
    <location>
        <begin position="151"/>
        <end position="173"/>
    </location>
</feature>
<feature type="transmembrane region" description="Helical" evidence="1">
    <location>
        <begin position="428"/>
        <end position="445"/>
    </location>
</feature>
<feature type="transmembrane region" description="Helical" evidence="1">
    <location>
        <begin position="346"/>
        <end position="368"/>
    </location>
</feature>
<dbReference type="EMBL" id="CP036434">
    <property type="protein sequence ID" value="QDV07143.1"/>
    <property type="molecule type" value="Genomic_DNA"/>
</dbReference>
<evidence type="ECO:0008006" key="4">
    <source>
        <dbReference type="Google" id="ProtNLM"/>
    </source>
</evidence>
<sequence length="460" mass="46599">MSLTFSLVQTLTLPGGDPDPAFLVEGVRAAGLAALAAGVLVSVLASATGERVGRPAGRRIAHVAGGWLAAAAAAAAIASPTLERAAVALLILSVCDLILSVRGRRAIPAWLVGVLSPVGVLLAGRLRRSAGGESALEWLGTPFGGDPSTTLGFVALALPLVLPGLLGGVWAGLACGPNVERGARFSYGLTAVLRPITYAVLLSCTFAGSEFLAQIGSIAVWIMPVVALLQRCAAHQLSSLVYAACWALIAGQGAATEASADAFAIGLVGLALPISALAALLAFVRAEEAAHPGLAPNGLAQLFPLTFLAGLVAAADAAGAPFLGAFHGRARTVGALELNGQGPESLGLALSAAPLFALVALPWVHRVFLRTPETLGHVPPGTRRREPKLFLIAVLSAAFGSLALGLAPELARGLLPFGDVAPQAAPTPWGQLQLLMGAALVASFFKGRIYLRGSTLSSTP</sequence>
<keyword evidence="1" id="KW-1133">Transmembrane helix</keyword>
<gene>
    <name evidence="2" type="ORF">Poly30_26620</name>
</gene>
<feature type="transmembrane region" description="Helical" evidence="1">
    <location>
        <begin position="389"/>
        <end position="408"/>
    </location>
</feature>
<proteinExistence type="predicted"/>
<evidence type="ECO:0000256" key="1">
    <source>
        <dbReference type="SAM" id="Phobius"/>
    </source>
</evidence>
<feature type="transmembrane region" description="Helical" evidence="1">
    <location>
        <begin position="305"/>
        <end position="326"/>
    </location>
</feature>